<accession>A0ABU0E0I8</accession>
<evidence type="ECO:0000313" key="4">
    <source>
        <dbReference type="EMBL" id="MDQ0360399.1"/>
    </source>
</evidence>
<organism evidence="4 5">
    <name type="scientific">Breznakia pachnodae</name>
    <dbReference type="NCBI Taxonomy" id="265178"/>
    <lineage>
        <taxon>Bacteria</taxon>
        <taxon>Bacillati</taxon>
        <taxon>Bacillota</taxon>
        <taxon>Erysipelotrichia</taxon>
        <taxon>Erysipelotrichales</taxon>
        <taxon>Erysipelotrichaceae</taxon>
        <taxon>Breznakia</taxon>
    </lineage>
</organism>
<dbReference type="InterPro" id="IPR023296">
    <property type="entry name" value="Glyco_hydro_beta-prop_sf"/>
</dbReference>
<proteinExistence type="predicted"/>
<evidence type="ECO:0000256" key="1">
    <source>
        <dbReference type="SAM" id="MobiDB-lite"/>
    </source>
</evidence>
<dbReference type="RefSeq" id="WP_307406271.1">
    <property type="nucleotide sequence ID" value="NZ_JAUSUR010000001.1"/>
</dbReference>
<evidence type="ECO:0000259" key="3">
    <source>
        <dbReference type="Pfam" id="PF07532"/>
    </source>
</evidence>
<gene>
    <name evidence="4" type="ORF">J2S15_001130</name>
</gene>
<name>A0ABU0E0I8_9FIRM</name>
<feature type="domain" description="Bacterial Ig-like" evidence="3">
    <location>
        <begin position="766"/>
        <end position="824"/>
    </location>
</feature>
<comment type="caution">
    <text evidence="4">The sequence shown here is derived from an EMBL/GenBank/DDBJ whole genome shotgun (WGS) entry which is preliminary data.</text>
</comment>
<keyword evidence="5" id="KW-1185">Reference proteome</keyword>
<reference evidence="4 5" key="1">
    <citation type="submission" date="2023-07" db="EMBL/GenBank/DDBJ databases">
        <title>Genomic Encyclopedia of Type Strains, Phase IV (KMG-IV): sequencing the most valuable type-strain genomes for metagenomic binning, comparative biology and taxonomic classification.</title>
        <authorList>
            <person name="Goeker M."/>
        </authorList>
    </citation>
    <scope>NUCLEOTIDE SEQUENCE [LARGE SCALE GENOMIC DNA]</scope>
    <source>
        <strain evidence="4 5">DSM 16784</strain>
    </source>
</reference>
<keyword evidence="2" id="KW-0732">Signal</keyword>
<dbReference type="InterPro" id="IPR011081">
    <property type="entry name" value="Big_4"/>
</dbReference>
<dbReference type="Proteomes" id="UP001230220">
    <property type="component" value="Unassembled WGS sequence"/>
</dbReference>
<dbReference type="Pfam" id="PF07532">
    <property type="entry name" value="Big_4"/>
    <property type="match status" value="1"/>
</dbReference>
<dbReference type="Gene3D" id="2.115.10.20">
    <property type="entry name" value="Glycosyl hydrolase domain, family 43"/>
    <property type="match status" value="2"/>
</dbReference>
<feature type="region of interest" description="Disordered" evidence="1">
    <location>
        <begin position="837"/>
        <end position="890"/>
    </location>
</feature>
<feature type="compositionally biased region" description="Polar residues" evidence="1">
    <location>
        <begin position="879"/>
        <end position="890"/>
    </location>
</feature>
<feature type="compositionally biased region" description="Low complexity" evidence="1">
    <location>
        <begin position="861"/>
        <end position="878"/>
    </location>
</feature>
<feature type="signal peptide" evidence="2">
    <location>
        <begin position="1"/>
        <end position="20"/>
    </location>
</feature>
<sequence>MKRKITNIILVLSFCLVSFAGSIQSIVAEDSEEWNVMDKVFTDYDNWRISSGGNDVKNEITQNSDYINIATTGEVTEANLSKSRYYFLVSPTNLKFPTEDDIAVEVEARIAEPTDFEANEISIRASGTTDAGGRIAKVILKNETADDAAHIVVYSKSGQHKIELDVSKWNTYKFVIKERDADENRKFDFYVNGEKKLSDLEAPQMKGGDLIRMGHDNGSTSSLDVRTTKVKANVDPEITDVTLGNTYVVMNQSTALNFTAHSLAIKSGSKYQISMLDKNETEVSSFTPQEITSTGDNTEHTILVPEDLASGKYKLKISYEGTSFISDYFFVVNEEGAPTFPKFAYADEPVVPEDHTYKSDLNPNVTPSEWNFPSIIDTHETPLVKENNLVDSEGNPYRYYLFYAPHNDPGGIMLMTSQSLDGPWVDYEDNPFIENSWADGEGGYYYKDVPHVSSSDVMYNEDEGLFFMYFHGNNTVTRYATSPDLINWTYGDIAVSAKDFNAKGNEASYARVYEHEIDGLGNKYVMLLMINDNANVRKIYWAHSKDGKDWTAVTTPLADPLLAPEWIDYSSAGFNGPGTNGGMSGANLSGPFLMNWQDRWFLLTHGSNGDVMVVEVGENFDQQIHWGPLYDSVPGGSDLGRAGAAVFLQDDDDCWHMFYEGGLRLRNNILHAKEAGEYKVTKTVDGEGTITLSSATAYIGARVDVDVKAKEGYELTSITVNGVEYLSDVTNEHLVLNDVQGDLDIKAVFEIEKEDVVFVETKLKELSITVEEGTTPEKAFALLPKTVIALYSDGSEKELAITGWDYSTVDFNKPGEYKAVGVIDNDNTKTIKINVKVTKKDDGNQQTPDPDPNPGTEPNDGSNGNNGSNTNGGSTSTTQKPSTASGVNSGDTTNVQLYLMILTMSSLVGFSIIRKKAKSK</sequence>
<feature type="chain" id="PRO_5045290903" description="Bacterial Ig-like domain-containing protein" evidence="2">
    <location>
        <begin position="21"/>
        <end position="920"/>
    </location>
</feature>
<evidence type="ECO:0000313" key="5">
    <source>
        <dbReference type="Proteomes" id="UP001230220"/>
    </source>
</evidence>
<evidence type="ECO:0000256" key="2">
    <source>
        <dbReference type="SAM" id="SignalP"/>
    </source>
</evidence>
<dbReference type="EMBL" id="JAUSUR010000001">
    <property type="protein sequence ID" value="MDQ0360399.1"/>
    <property type="molecule type" value="Genomic_DNA"/>
</dbReference>
<protein>
    <recommendedName>
        <fullName evidence="3">Bacterial Ig-like domain-containing protein</fullName>
    </recommendedName>
</protein>
<dbReference type="SUPFAM" id="SSF75005">
    <property type="entry name" value="Arabinanase/levansucrase/invertase"/>
    <property type="match status" value="2"/>
</dbReference>